<dbReference type="GO" id="GO:0046872">
    <property type="term" value="F:metal ion binding"/>
    <property type="evidence" value="ECO:0007669"/>
    <property type="project" value="UniProtKB-KW"/>
</dbReference>
<evidence type="ECO:0000256" key="6">
    <source>
        <dbReference type="ARBA" id="ARBA00022617"/>
    </source>
</evidence>
<comment type="subcellular location">
    <subcellularLocation>
        <location evidence="2">Cell envelope</location>
    </subcellularLocation>
</comment>
<evidence type="ECO:0000256" key="2">
    <source>
        <dbReference type="ARBA" id="ARBA00004196"/>
    </source>
</evidence>
<gene>
    <name evidence="16" type="ORF">D4A39_01465</name>
</gene>
<keyword evidence="11" id="KW-0560">Oxidoreductase</keyword>
<evidence type="ECO:0000256" key="1">
    <source>
        <dbReference type="ARBA" id="ARBA00001926"/>
    </source>
</evidence>
<comment type="similarity">
    <text evidence="3">Belongs to the cytochrome c-552 family.</text>
</comment>
<evidence type="ECO:0000256" key="13">
    <source>
        <dbReference type="ARBA" id="ARBA00049131"/>
    </source>
</evidence>
<dbReference type="Gene3D" id="3.90.10.10">
    <property type="entry name" value="Cytochrome C3"/>
    <property type="match status" value="2"/>
</dbReference>
<reference evidence="16 17" key="1">
    <citation type="submission" date="2018-09" db="EMBL/GenBank/DDBJ databases">
        <title>Alcanivorax profundi sp. nov., isolated from 1000 m-depth seawater of the Mariana Trench.</title>
        <authorList>
            <person name="Liu J."/>
        </authorList>
    </citation>
    <scope>NUCLEOTIDE SEQUENCE [LARGE SCALE GENOMIC DNA]</scope>
    <source>
        <strain evidence="16 17">MTEO17</strain>
    </source>
</reference>
<evidence type="ECO:0000256" key="14">
    <source>
        <dbReference type="SAM" id="MobiDB-lite"/>
    </source>
</evidence>
<keyword evidence="17" id="KW-1185">Reference proteome</keyword>
<dbReference type="EC" id="1.7.2.2" evidence="4"/>
<dbReference type="GO" id="GO:0042279">
    <property type="term" value="F:nitrite reductase (cytochrome, ammonia-forming) activity"/>
    <property type="evidence" value="ECO:0007669"/>
    <property type="project" value="UniProtKB-EC"/>
</dbReference>
<comment type="cofactor">
    <cofactor evidence="1">
        <name>heme c</name>
        <dbReference type="ChEBI" id="CHEBI:61717"/>
    </cofactor>
</comment>
<evidence type="ECO:0000256" key="10">
    <source>
        <dbReference type="ARBA" id="ARBA00022982"/>
    </source>
</evidence>
<dbReference type="AlphaFoldDB" id="A0A418Y1Y6"/>
<dbReference type="Proteomes" id="UP000283734">
    <property type="component" value="Unassembled WGS sequence"/>
</dbReference>
<comment type="caution">
    <text evidence="16">The sequence shown here is derived from an EMBL/GenBank/DDBJ whole genome shotgun (WGS) entry which is preliminary data.</text>
</comment>
<evidence type="ECO:0000313" key="17">
    <source>
        <dbReference type="Proteomes" id="UP000283734"/>
    </source>
</evidence>
<evidence type="ECO:0000256" key="8">
    <source>
        <dbReference type="ARBA" id="ARBA00022729"/>
    </source>
</evidence>
<dbReference type="GO" id="GO:0019645">
    <property type="term" value="P:anaerobic electron transport chain"/>
    <property type="evidence" value="ECO:0007669"/>
    <property type="project" value="TreeGrafter"/>
</dbReference>
<name>A0A418Y1Y6_9GAMM</name>
<dbReference type="InterPro" id="IPR012286">
    <property type="entry name" value="Tetrahaem_cytochrome"/>
</dbReference>
<protein>
    <recommendedName>
        <fullName evidence="4">nitrite reductase (cytochrome; ammonia-forming)</fullName>
        <ecNumber evidence="4">1.7.2.2</ecNumber>
    </recommendedName>
</protein>
<keyword evidence="12" id="KW-0408">Iron</keyword>
<accession>A0A418Y1Y6</accession>
<keyword evidence="8" id="KW-0732">Signal</keyword>
<dbReference type="EMBL" id="QYYA01000001">
    <property type="protein sequence ID" value="RJG19559.1"/>
    <property type="molecule type" value="Genomic_DNA"/>
</dbReference>
<dbReference type="Pfam" id="PF14537">
    <property type="entry name" value="Cytochrom_c3_2"/>
    <property type="match status" value="2"/>
</dbReference>
<dbReference type="RefSeq" id="WP_022984447.1">
    <property type="nucleotide sequence ID" value="NZ_CAXGPP010000025.1"/>
</dbReference>
<comment type="catalytic activity">
    <reaction evidence="13">
        <text>6 Fe(III)-[cytochrome c] + NH4(+) + 2 H2O = 6 Fe(II)-[cytochrome c] + nitrite + 8 H(+)</text>
        <dbReference type="Rhea" id="RHEA:13089"/>
        <dbReference type="Rhea" id="RHEA-COMP:10350"/>
        <dbReference type="Rhea" id="RHEA-COMP:14399"/>
        <dbReference type="ChEBI" id="CHEBI:15377"/>
        <dbReference type="ChEBI" id="CHEBI:15378"/>
        <dbReference type="ChEBI" id="CHEBI:16301"/>
        <dbReference type="ChEBI" id="CHEBI:28938"/>
        <dbReference type="ChEBI" id="CHEBI:29033"/>
        <dbReference type="ChEBI" id="CHEBI:29034"/>
        <dbReference type="EC" id="1.7.2.2"/>
    </reaction>
</comment>
<feature type="domain" description="Tetrahaem cytochrome" evidence="15">
    <location>
        <begin position="229"/>
        <end position="327"/>
    </location>
</feature>
<keyword evidence="6" id="KW-0349">Heme</keyword>
<keyword evidence="10" id="KW-0249">Electron transport</keyword>
<dbReference type="GO" id="GO:0020037">
    <property type="term" value="F:heme binding"/>
    <property type="evidence" value="ECO:0007669"/>
    <property type="project" value="TreeGrafter"/>
</dbReference>
<evidence type="ECO:0000259" key="15">
    <source>
        <dbReference type="Pfam" id="PF14537"/>
    </source>
</evidence>
<evidence type="ECO:0000256" key="9">
    <source>
        <dbReference type="ARBA" id="ARBA00022837"/>
    </source>
</evidence>
<evidence type="ECO:0000256" key="3">
    <source>
        <dbReference type="ARBA" id="ARBA00009288"/>
    </source>
</evidence>
<proteinExistence type="inferred from homology"/>
<feature type="domain" description="Tetrahaem cytochrome" evidence="15">
    <location>
        <begin position="48"/>
        <end position="139"/>
    </location>
</feature>
<evidence type="ECO:0000313" key="16">
    <source>
        <dbReference type="EMBL" id="RJG19559.1"/>
    </source>
</evidence>
<evidence type="ECO:0000256" key="5">
    <source>
        <dbReference type="ARBA" id="ARBA00022448"/>
    </source>
</evidence>
<dbReference type="InterPro" id="IPR036280">
    <property type="entry name" value="Multihaem_cyt_sf"/>
</dbReference>
<feature type="compositionally biased region" description="Basic and acidic residues" evidence="14">
    <location>
        <begin position="430"/>
        <end position="445"/>
    </location>
</feature>
<evidence type="ECO:0000256" key="7">
    <source>
        <dbReference type="ARBA" id="ARBA00022723"/>
    </source>
</evidence>
<dbReference type="PANTHER" id="PTHR30633:SF0">
    <property type="entry name" value="CYTOCHROME C-552"/>
    <property type="match status" value="1"/>
</dbReference>
<dbReference type="Gene3D" id="1.10.1130.10">
    <property type="entry name" value="Flavocytochrome C3, Chain A"/>
    <property type="match status" value="1"/>
</dbReference>
<organism evidence="16 17">
    <name type="scientific">Alcanivorax profundi</name>
    <dbReference type="NCBI Taxonomy" id="2338368"/>
    <lineage>
        <taxon>Bacteria</taxon>
        <taxon>Pseudomonadati</taxon>
        <taxon>Pseudomonadota</taxon>
        <taxon>Gammaproteobacteria</taxon>
        <taxon>Oceanospirillales</taxon>
        <taxon>Alcanivoracaceae</taxon>
        <taxon>Alcanivorax</taxon>
    </lineage>
</organism>
<keyword evidence="9" id="KW-0106">Calcium</keyword>
<feature type="region of interest" description="Disordered" evidence="14">
    <location>
        <begin position="418"/>
        <end position="445"/>
    </location>
</feature>
<dbReference type="GO" id="GO:0030288">
    <property type="term" value="C:outer membrane-bounded periplasmic space"/>
    <property type="evidence" value="ECO:0007669"/>
    <property type="project" value="TreeGrafter"/>
</dbReference>
<dbReference type="PANTHER" id="PTHR30633">
    <property type="entry name" value="CYTOCHROME C-552 RESPIRATORY NITRITE REDUCTASE"/>
    <property type="match status" value="1"/>
</dbReference>
<evidence type="ECO:0000256" key="4">
    <source>
        <dbReference type="ARBA" id="ARBA00011887"/>
    </source>
</evidence>
<evidence type="ECO:0000256" key="12">
    <source>
        <dbReference type="ARBA" id="ARBA00023004"/>
    </source>
</evidence>
<sequence>MGIRKRTVGVWGIWLLASLALAGWLGLPLLKKDTPKTAFIPGAMTHGHHQIELQCGACHGDGFNSQEVLQDACVNCHGDELKAAQDAHPKSKFTDPRNADRLANVDARFCVSCHVEHRPELDVGMGVTLPMDMCVHCHEDIASERPSHEGMGFDTCASAGCHNFHDNRALYEDFLLAHAGEPWLKPEPVQPPRHGWRHDMDDAELVALLRGDGPPPASVKEPEHWDGNAHAEAGVACTACHGSAEQWVDTPEPLQCARCHEPEVEGFTRGRHGMRLGMALSPMTPAQSVLNMHVEASHRELTCVSCHGAHDFDTQKAAVDACVGCHNDEHSNEYLRSPHHDLWKREKRGELPPGSGVTCATCHMPREAHNGDVRVQHNQSLNLRPVEKMIRPVCLTCHGLEFSIDALADPHLLENNFRGKPDIHVPSVDMARERDESRDGKKGLY</sequence>
<evidence type="ECO:0000256" key="11">
    <source>
        <dbReference type="ARBA" id="ARBA00023002"/>
    </source>
</evidence>
<dbReference type="SUPFAM" id="SSF48695">
    <property type="entry name" value="Multiheme cytochromes"/>
    <property type="match status" value="1"/>
</dbReference>
<dbReference type="OrthoDB" id="9814800at2"/>
<keyword evidence="7" id="KW-0479">Metal-binding</keyword>
<keyword evidence="5" id="KW-0813">Transport</keyword>
<dbReference type="InterPro" id="IPR003321">
    <property type="entry name" value="Cyt_c552"/>
</dbReference>